<evidence type="ECO:0000256" key="1">
    <source>
        <dbReference type="ARBA" id="ARBA00006096"/>
    </source>
</evidence>
<feature type="signal peptide" evidence="3">
    <location>
        <begin position="1"/>
        <end position="22"/>
    </location>
</feature>
<keyword evidence="4" id="KW-0645">Protease</keyword>
<name>A0ABT5E0P3_9BACT</name>
<dbReference type="PRINTS" id="PR00922">
    <property type="entry name" value="DADACBPTASE3"/>
</dbReference>
<evidence type="ECO:0000313" key="5">
    <source>
        <dbReference type="Proteomes" id="UP001221686"/>
    </source>
</evidence>
<proteinExistence type="inferred from homology"/>
<evidence type="ECO:0000313" key="4">
    <source>
        <dbReference type="EMBL" id="MDC0719438.1"/>
    </source>
</evidence>
<sequence length="562" mass="58582">MHVWPAAAGAMALLAAAALAFAGGALTRLVAPVPYAMSLETGEAEPRRDAYVEVAVVPDELPPPTAAERLLTRLEAISRAVERTRGGASGPPIALDTAGLDAAIRKIVAPLERLASVSVHVRDLGSDTVLFDFQGDVPLNPASNNKLLTTAAALDLLGADYRFETRVLRHGDDLVVIGEGDPSFDHVALAALVDEIAARTDLASLTRIVVDDAAFSQRRLAPGFSDTAVGVSYQAPSGALSLDFNTVQITITPAADGPVVTLFPDSTHLVIDNRATIGSGVPTVRTYARGEGDGVETVVEVTGKIRRKAKPVLVRRRISDPGLYTGGALAVLLATRSQDAPLPVVRGAAPPYGNGAELVTRRDSAPLAVVAADALAFSNNFMAEQLLRCIGWRVTQSPGDWDNGAEVVLGYWRALGLDPNALVFENGSGLSDLGRVTTSALVDLIALAGRVRAEEGGLVSALPVAGERGTMLSRLRQSGKRVRAKTGTLDGVSGLTGVITAEDGTPQVGFSILINVDDGRVAVAAKRKRAEDRIVMAVLRHLDAWAAATPVAPALPVGPPAD</sequence>
<dbReference type="EMBL" id="JAQNDL010000002">
    <property type="protein sequence ID" value="MDC0719438.1"/>
    <property type="molecule type" value="Genomic_DNA"/>
</dbReference>
<dbReference type="Gene3D" id="3.50.80.20">
    <property type="entry name" value="D-Ala-D-Ala carboxypeptidase C, peptidase S13"/>
    <property type="match status" value="1"/>
</dbReference>
<dbReference type="EC" id="3.4.16.4" evidence="4"/>
<dbReference type="GO" id="GO:0009002">
    <property type="term" value="F:serine-type D-Ala-D-Ala carboxypeptidase activity"/>
    <property type="evidence" value="ECO:0007669"/>
    <property type="project" value="UniProtKB-EC"/>
</dbReference>
<dbReference type="SUPFAM" id="SSF56601">
    <property type="entry name" value="beta-lactamase/transpeptidase-like"/>
    <property type="match status" value="1"/>
</dbReference>
<dbReference type="RefSeq" id="WP_272087950.1">
    <property type="nucleotide sequence ID" value="NZ_JAQNDL010000002.1"/>
</dbReference>
<dbReference type="Pfam" id="PF02113">
    <property type="entry name" value="Peptidase_S13"/>
    <property type="match status" value="1"/>
</dbReference>
<evidence type="ECO:0000256" key="2">
    <source>
        <dbReference type="ARBA" id="ARBA00022801"/>
    </source>
</evidence>
<accession>A0ABT5E0P3</accession>
<evidence type="ECO:0000256" key="3">
    <source>
        <dbReference type="SAM" id="SignalP"/>
    </source>
</evidence>
<dbReference type="NCBIfam" id="TIGR00666">
    <property type="entry name" value="PBP4"/>
    <property type="match status" value="1"/>
</dbReference>
<keyword evidence="4" id="KW-0121">Carboxypeptidase</keyword>
<comment type="caution">
    <text evidence="4">The sequence shown here is derived from an EMBL/GenBank/DDBJ whole genome shotgun (WGS) entry which is preliminary data.</text>
</comment>
<gene>
    <name evidence="4" type="primary">dacB</name>
    <name evidence="4" type="ORF">POL25_21210</name>
</gene>
<dbReference type="InterPro" id="IPR000667">
    <property type="entry name" value="Peptidase_S13"/>
</dbReference>
<protein>
    <submittedName>
        <fullName evidence="4">D-alanyl-D-alanine carboxypeptidase/D-alanyl-D-alanine-endopeptidase</fullName>
        <ecNumber evidence="4">3.4.16.4</ecNumber>
    </submittedName>
</protein>
<dbReference type="PANTHER" id="PTHR30023:SF0">
    <property type="entry name" value="PENICILLIN-SENSITIVE CARBOXYPEPTIDASE A"/>
    <property type="match status" value="1"/>
</dbReference>
<keyword evidence="2 4" id="KW-0378">Hydrolase</keyword>
<dbReference type="InterPro" id="IPR012338">
    <property type="entry name" value="Beta-lactam/transpept-like"/>
</dbReference>
<keyword evidence="5" id="KW-1185">Reference proteome</keyword>
<feature type="chain" id="PRO_5045526318" evidence="3">
    <location>
        <begin position="23"/>
        <end position="562"/>
    </location>
</feature>
<comment type="similarity">
    <text evidence="1">Belongs to the peptidase S13 family.</text>
</comment>
<dbReference type="PANTHER" id="PTHR30023">
    <property type="entry name" value="D-ALANYL-D-ALANINE CARBOXYPEPTIDASE"/>
    <property type="match status" value="1"/>
</dbReference>
<keyword evidence="3" id="KW-0732">Signal</keyword>
<dbReference type="Proteomes" id="UP001221686">
    <property type="component" value="Unassembled WGS sequence"/>
</dbReference>
<reference evidence="4 5" key="1">
    <citation type="submission" date="2022-11" db="EMBL/GenBank/DDBJ databases">
        <title>Minimal conservation of predation-associated metabolite biosynthetic gene clusters underscores biosynthetic potential of Myxococcota including descriptions for ten novel species: Archangium lansinium sp. nov., Myxococcus landrumus sp. nov., Nannocystis bai.</title>
        <authorList>
            <person name="Ahearne A."/>
            <person name="Stevens C."/>
            <person name="Dowd S."/>
        </authorList>
    </citation>
    <scope>NUCLEOTIDE SEQUENCE [LARGE SCALE GENOMIC DNA]</scope>
    <source>
        <strain evidence="4 5">BB15-2</strain>
    </source>
</reference>
<dbReference type="Gene3D" id="3.40.710.10">
    <property type="entry name" value="DD-peptidase/beta-lactamase superfamily"/>
    <property type="match status" value="2"/>
</dbReference>
<organism evidence="4 5">
    <name type="scientific">Nannocystis bainbridge</name>
    <dbReference type="NCBI Taxonomy" id="2995303"/>
    <lineage>
        <taxon>Bacteria</taxon>
        <taxon>Pseudomonadati</taxon>
        <taxon>Myxococcota</taxon>
        <taxon>Polyangia</taxon>
        <taxon>Nannocystales</taxon>
        <taxon>Nannocystaceae</taxon>
        <taxon>Nannocystis</taxon>
    </lineage>
</organism>